<dbReference type="AlphaFoldDB" id="A0A803YIE8"/>
<organism evidence="2 3">
    <name type="scientific">Meleagris gallopavo</name>
    <name type="common">Wild turkey</name>
    <dbReference type="NCBI Taxonomy" id="9103"/>
    <lineage>
        <taxon>Eukaryota</taxon>
        <taxon>Metazoa</taxon>
        <taxon>Chordata</taxon>
        <taxon>Craniata</taxon>
        <taxon>Vertebrata</taxon>
        <taxon>Euteleostomi</taxon>
        <taxon>Archelosauria</taxon>
        <taxon>Archosauria</taxon>
        <taxon>Dinosauria</taxon>
        <taxon>Saurischia</taxon>
        <taxon>Theropoda</taxon>
        <taxon>Coelurosauria</taxon>
        <taxon>Aves</taxon>
        <taxon>Neognathae</taxon>
        <taxon>Galloanserae</taxon>
        <taxon>Galliformes</taxon>
        <taxon>Phasianidae</taxon>
        <taxon>Meleagridinae</taxon>
        <taxon>Meleagris</taxon>
    </lineage>
</organism>
<reference evidence="2 3" key="1">
    <citation type="journal article" date="2010" name="PLoS Biol.">
        <title>Multi-platform next-generation sequencing of the domestic turkey (Meleagris gallopavo): genome assembly and analysis.</title>
        <authorList>
            <person name="Dalloul R.A."/>
            <person name="Long J.A."/>
            <person name="Zimin A.V."/>
            <person name="Aslam L."/>
            <person name="Beal K."/>
            <person name="Blomberg L.A."/>
            <person name="Bouffard P."/>
            <person name="Burt D.W."/>
            <person name="Crasta O."/>
            <person name="Crooijmans R.P."/>
            <person name="Cooper K."/>
            <person name="Coulombe R.A."/>
            <person name="De S."/>
            <person name="Delany M.E."/>
            <person name="Dodgson J.B."/>
            <person name="Dong J.J."/>
            <person name="Evans C."/>
            <person name="Frederickson K.M."/>
            <person name="Flicek P."/>
            <person name="Florea L."/>
            <person name="Folkerts O."/>
            <person name="Groenen M.A."/>
            <person name="Harkins T.T."/>
            <person name="Herrero J."/>
            <person name="Hoffmann S."/>
            <person name="Megens H.J."/>
            <person name="Jiang A."/>
            <person name="de Jong P."/>
            <person name="Kaiser P."/>
            <person name="Kim H."/>
            <person name="Kim K.W."/>
            <person name="Kim S."/>
            <person name="Langenberger D."/>
            <person name="Lee M.K."/>
            <person name="Lee T."/>
            <person name="Mane S."/>
            <person name="Marcais G."/>
            <person name="Marz M."/>
            <person name="McElroy A.P."/>
            <person name="Modise T."/>
            <person name="Nefedov M."/>
            <person name="Notredame C."/>
            <person name="Paton I.R."/>
            <person name="Payne W.S."/>
            <person name="Pertea G."/>
            <person name="Prickett D."/>
            <person name="Puiu D."/>
            <person name="Qioa D."/>
            <person name="Raineri E."/>
            <person name="Ruffier M."/>
            <person name="Salzberg S.L."/>
            <person name="Schatz M.C."/>
            <person name="Scheuring C."/>
            <person name="Schmidt C.J."/>
            <person name="Schroeder S."/>
            <person name="Searle S.M."/>
            <person name="Smith E.J."/>
            <person name="Smith J."/>
            <person name="Sonstegard T.S."/>
            <person name="Stadler P.F."/>
            <person name="Tafer H."/>
            <person name="Tu Z.J."/>
            <person name="Van Tassell C.P."/>
            <person name="Vilella A.J."/>
            <person name="Williams K.P."/>
            <person name="Yorke J.A."/>
            <person name="Zhang L."/>
            <person name="Zhang H.B."/>
            <person name="Zhang X."/>
            <person name="Zhang Y."/>
            <person name="Reed K.M."/>
        </authorList>
    </citation>
    <scope>NUCLEOTIDE SEQUENCE [LARGE SCALE GENOMIC DNA]</scope>
</reference>
<dbReference type="Proteomes" id="UP000001645">
    <property type="component" value="Chromosome 28"/>
</dbReference>
<dbReference type="Ensembl" id="ENSMGAT00000037473.1">
    <property type="protein sequence ID" value="ENSMGAP00000031546.1"/>
    <property type="gene ID" value="ENSMGAG00000021431.1"/>
</dbReference>
<feature type="signal peptide" evidence="1">
    <location>
        <begin position="1"/>
        <end position="27"/>
    </location>
</feature>
<evidence type="ECO:0000313" key="3">
    <source>
        <dbReference type="Proteomes" id="UP000001645"/>
    </source>
</evidence>
<evidence type="ECO:0000313" key="2">
    <source>
        <dbReference type="Ensembl" id="ENSMGAP00000031546.1"/>
    </source>
</evidence>
<protein>
    <recommendedName>
        <fullName evidence="4">Secreted protein</fullName>
    </recommendedName>
</protein>
<reference evidence="2" key="3">
    <citation type="submission" date="2025-09" db="UniProtKB">
        <authorList>
            <consortium name="Ensembl"/>
        </authorList>
    </citation>
    <scope>IDENTIFICATION</scope>
</reference>
<proteinExistence type="predicted"/>
<name>A0A803YIE8_MELGA</name>
<keyword evidence="1" id="KW-0732">Signal</keyword>
<sequence>LKTAILAAHHCRLCCFWLRSPAPLCFAGHCCVMCCSAGSSNKHSTCPQPNPGANTAPPASCCCCSDPMAPLGPLCTV</sequence>
<accession>A0A803YIE8</accession>
<evidence type="ECO:0000256" key="1">
    <source>
        <dbReference type="SAM" id="SignalP"/>
    </source>
</evidence>
<feature type="chain" id="PRO_5032426496" description="Secreted protein" evidence="1">
    <location>
        <begin position="28"/>
        <end position="77"/>
    </location>
</feature>
<dbReference type="InParanoid" id="A0A803YIE8"/>
<keyword evidence="3" id="KW-1185">Reference proteome</keyword>
<evidence type="ECO:0008006" key="4">
    <source>
        <dbReference type="Google" id="ProtNLM"/>
    </source>
</evidence>
<reference evidence="2" key="2">
    <citation type="submission" date="2025-08" db="UniProtKB">
        <authorList>
            <consortium name="Ensembl"/>
        </authorList>
    </citation>
    <scope>IDENTIFICATION</scope>
</reference>